<evidence type="ECO:0000313" key="3">
    <source>
        <dbReference type="Proteomes" id="UP000177942"/>
    </source>
</evidence>
<feature type="region of interest" description="Disordered" evidence="1">
    <location>
        <begin position="18"/>
        <end position="140"/>
    </location>
</feature>
<feature type="compositionally biased region" description="Low complexity" evidence="1">
    <location>
        <begin position="58"/>
        <end position="76"/>
    </location>
</feature>
<gene>
    <name evidence="2" type="ORF">A3A16_00285</name>
</gene>
<evidence type="ECO:0000313" key="2">
    <source>
        <dbReference type="EMBL" id="OGY66335.1"/>
    </source>
</evidence>
<comment type="caution">
    <text evidence="2">The sequence shown here is derived from an EMBL/GenBank/DDBJ whole genome shotgun (WGS) entry which is preliminary data.</text>
</comment>
<accession>A0A1G1ZPD8</accession>
<feature type="compositionally biased region" description="Pro residues" evidence="1">
    <location>
        <begin position="77"/>
        <end position="89"/>
    </location>
</feature>
<organism evidence="2 3">
    <name type="scientific">Candidatus Harrisonbacteria bacterium RIFCSPLOWO2_01_FULL_44_18</name>
    <dbReference type="NCBI Taxonomy" id="1798407"/>
    <lineage>
        <taxon>Bacteria</taxon>
        <taxon>Candidatus Harrisoniibacteriota</taxon>
    </lineage>
</organism>
<name>A0A1G1ZPD8_9BACT</name>
<evidence type="ECO:0000256" key="1">
    <source>
        <dbReference type="SAM" id="MobiDB-lite"/>
    </source>
</evidence>
<sequence>MKTAVIALSACALLVGCGGGSGGSGDYLPEYLEEGGDLPPDDVVPPDVNPPPDDVPPADDLTPPDDISSPDDNPSPGDVPPPDDSPPEPVVDEPPGDDGNDGNDDGGDIDNGGDGDDSGGNDGDNGGDDSEEEGSPDCDYSYVDELWAPQENPVWYFNAKFYGNRTARWRNGAIRVRVSDERVDLDALQMIFDELNSFIRPANLIIFGGNAPNHHIVIRRNSDWQEWGGALWQVNGDNEINSAVIELGEFEEIDCHFYAVLKHNLIQSLGFFDYTQDGGVMTQEIYNDLVTVIVKETLEALYDMPAGIEVEP</sequence>
<dbReference type="AlphaFoldDB" id="A0A1G1ZPD8"/>
<dbReference type="EMBL" id="MHJJ01000002">
    <property type="protein sequence ID" value="OGY66335.1"/>
    <property type="molecule type" value="Genomic_DNA"/>
</dbReference>
<feature type="compositionally biased region" description="Acidic residues" evidence="1">
    <location>
        <begin position="31"/>
        <end position="40"/>
    </location>
</feature>
<dbReference type="Proteomes" id="UP000177942">
    <property type="component" value="Unassembled WGS sequence"/>
</dbReference>
<protein>
    <submittedName>
        <fullName evidence="2">Uncharacterized protein</fullName>
    </submittedName>
</protein>
<proteinExistence type="predicted"/>
<reference evidence="2 3" key="1">
    <citation type="journal article" date="2016" name="Nat. Commun.">
        <title>Thousands of microbial genomes shed light on interconnected biogeochemical processes in an aquifer system.</title>
        <authorList>
            <person name="Anantharaman K."/>
            <person name="Brown C.T."/>
            <person name="Hug L.A."/>
            <person name="Sharon I."/>
            <person name="Castelle C.J."/>
            <person name="Probst A.J."/>
            <person name="Thomas B.C."/>
            <person name="Singh A."/>
            <person name="Wilkins M.J."/>
            <person name="Karaoz U."/>
            <person name="Brodie E.L."/>
            <person name="Williams K.H."/>
            <person name="Hubbard S.S."/>
            <person name="Banfield J.F."/>
        </authorList>
    </citation>
    <scope>NUCLEOTIDE SEQUENCE [LARGE SCALE GENOMIC DNA]</scope>
</reference>
<dbReference type="PROSITE" id="PS51257">
    <property type="entry name" value="PROKAR_LIPOPROTEIN"/>
    <property type="match status" value="1"/>
</dbReference>
<feature type="compositionally biased region" description="Acidic residues" evidence="1">
    <location>
        <begin position="90"/>
        <end position="136"/>
    </location>
</feature>